<protein>
    <submittedName>
        <fullName evidence="2">Uncharacterized protein</fullName>
    </submittedName>
</protein>
<reference evidence="2" key="1">
    <citation type="submission" date="2022-11" db="UniProtKB">
        <authorList>
            <consortium name="WormBaseParasite"/>
        </authorList>
    </citation>
    <scope>IDENTIFICATION</scope>
</reference>
<dbReference type="Proteomes" id="UP000887565">
    <property type="component" value="Unplaced"/>
</dbReference>
<keyword evidence="1" id="KW-1185">Reference proteome</keyword>
<evidence type="ECO:0000313" key="2">
    <source>
        <dbReference type="WBParaSite" id="nRc.2.0.1.t24321-RA"/>
    </source>
</evidence>
<sequence>MKTESSMPKELKSAQTGGYIHGISTAALPDEYYKRMLEAPVPSITFNANQEEMHLYLPATAEMSNKHLLFDTKDNLIKKRMGYDVLNHLNNVKPETSIVEADLND</sequence>
<accession>A0A915JFK1</accession>
<name>A0A915JFK1_ROMCU</name>
<dbReference type="AlphaFoldDB" id="A0A915JFK1"/>
<proteinExistence type="predicted"/>
<dbReference type="WBParaSite" id="nRc.2.0.1.t24321-RA">
    <property type="protein sequence ID" value="nRc.2.0.1.t24321-RA"/>
    <property type="gene ID" value="nRc.2.0.1.g24321"/>
</dbReference>
<organism evidence="1 2">
    <name type="scientific">Romanomermis culicivorax</name>
    <name type="common">Nematode worm</name>
    <dbReference type="NCBI Taxonomy" id="13658"/>
    <lineage>
        <taxon>Eukaryota</taxon>
        <taxon>Metazoa</taxon>
        <taxon>Ecdysozoa</taxon>
        <taxon>Nematoda</taxon>
        <taxon>Enoplea</taxon>
        <taxon>Dorylaimia</taxon>
        <taxon>Mermithida</taxon>
        <taxon>Mermithoidea</taxon>
        <taxon>Mermithidae</taxon>
        <taxon>Romanomermis</taxon>
    </lineage>
</organism>
<evidence type="ECO:0000313" key="1">
    <source>
        <dbReference type="Proteomes" id="UP000887565"/>
    </source>
</evidence>